<evidence type="ECO:0000256" key="4">
    <source>
        <dbReference type="ARBA" id="ARBA00022989"/>
    </source>
</evidence>
<keyword evidence="5 6" id="KW-0472">Membrane</keyword>
<dbReference type="Pfam" id="PF01169">
    <property type="entry name" value="GDT1"/>
    <property type="match status" value="1"/>
</dbReference>
<comment type="subcellular location">
    <subcellularLocation>
        <location evidence="1 6">Membrane</location>
        <topology evidence="1 6">Multi-pass membrane protein</topology>
    </subcellularLocation>
</comment>
<feature type="transmembrane region" description="Helical" evidence="6">
    <location>
        <begin position="25"/>
        <end position="45"/>
    </location>
</feature>
<gene>
    <name evidence="7" type="ORF">AMJ71_06360</name>
</gene>
<protein>
    <recommendedName>
        <fullName evidence="6">GDT1 family protein</fullName>
    </recommendedName>
</protein>
<evidence type="ECO:0000256" key="1">
    <source>
        <dbReference type="ARBA" id="ARBA00004141"/>
    </source>
</evidence>
<organism evidence="7 8">
    <name type="scientific">candidate division TA06 bacterium SM1_40</name>
    <dbReference type="NCBI Taxonomy" id="1703773"/>
    <lineage>
        <taxon>Bacteria</taxon>
        <taxon>Bacteria division TA06</taxon>
    </lineage>
</organism>
<dbReference type="GO" id="GO:0016020">
    <property type="term" value="C:membrane"/>
    <property type="evidence" value="ECO:0007669"/>
    <property type="project" value="UniProtKB-SubCell"/>
</dbReference>
<keyword evidence="4 6" id="KW-1133">Transmembrane helix</keyword>
<feature type="transmembrane region" description="Helical" evidence="6">
    <location>
        <begin position="57"/>
        <end position="75"/>
    </location>
</feature>
<dbReference type="Proteomes" id="UP000051035">
    <property type="component" value="Unassembled WGS sequence"/>
</dbReference>
<evidence type="ECO:0000256" key="5">
    <source>
        <dbReference type="ARBA" id="ARBA00023136"/>
    </source>
</evidence>
<reference evidence="7 8" key="1">
    <citation type="journal article" date="2015" name="Microbiome">
        <title>Genomic resolution of linkages in carbon, nitrogen, and sulfur cycling among widespread estuary sediment bacteria.</title>
        <authorList>
            <person name="Baker B.J."/>
            <person name="Lazar C.S."/>
            <person name="Teske A.P."/>
            <person name="Dick G.J."/>
        </authorList>
    </citation>
    <scope>NUCLEOTIDE SEQUENCE [LARGE SCALE GENOMIC DNA]</scope>
    <source>
        <strain evidence="7">SM1_40</strain>
    </source>
</reference>
<dbReference type="EMBL" id="LJVA01000068">
    <property type="protein sequence ID" value="KPL09466.1"/>
    <property type="molecule type" value="Genomic_DNA"/>
</dbReference>
<sequence length="78" mass="8049">MFLAELGDKTQLAILSLAATQRSRLAVFIGAGLALVGTTLLAVLLGTTLARVVPLEYIRIGAGVLLMLLGVLFIVGGL</sequence>
<comment type="caution">
    <text evidence="6">Lacks conserved residue(s) required for the propagation of feature annotation.</text>
</comment>
<proteinExistence type="inferred from homology"/>
<dbReference type="InterPro" id="IPR001727">
    <property type="entry name" value="GDT1-like"/>
</dbReference>
<comment type="similarity">
    <text evidence="2 6">Belongs to the GDT1 family.</text>
</comment>
<dbReference type="GO" id="GO:0046873">
    <property type="term" value="F:metal ion transmembrane transporter activity"/>
    <property type="evidence" value="ECO:0007669"/>
    <property type="project" value="InterPro"/>
</dbReference>
<name>A0A0S8JIQ0_UNCT6</name>
<accession>A0A0S8JIQ0</accession>
<evidence type="ECO:0000313" key="7">
    <source>
        <dbReference type="EMBL" id="KPL09466.1"/>
    </source>
</evidence>
<evidence type="ECO:0000313" key="8">
    <source>
        <dbReference type="Proteomes" id="UP000051035"/>
    </source>
</evidence>
<keyword evidence="3 6" id="KW-0812">Transmembrane</keyword>
<evidence type="ECO:0000256" key="6">
    <source>
        <dbReference type="RuleBase" id="RU365102"/>
    </source>
</evidence>
<comment type="caution">
    <text evidence="7">The sequence shown here is derived from an EMBL/GenBank/DDBJ whole genome shotgun (WGS) entry which is preliminary data.</text>
</comment>
<evidence type="ECO:0000256" key="2">
    <source>
        <dbReference type="ARBA" id="ARBA00009190"/>
    </source>
</evidence>
<evidence type="ECO:0000256" key="3">
    <source>
        <dbReference type="ARBA" id="ARBA00022692"/>
    </source>
</evidence>
<dbReference type="AlphaFoldDB" id="A0A0S8JIQ0"/>